<dbReference type="EMBL" id="JAAGWQ010000381">
    <property type="protein sequence ID" value="KAF5656135.1"/>
    <property type="molecule type" value="Genomic_DNA"/>
</dbReference>
<sequence length="225" mass="24625">MLLKPYSLLFVASSVQATKSGHREPLGTSGDLAVPVATGKLLENFHDSDLDFDQWVDRMVGEGHLYRPNTNDSSLMLARDGGQWKVTLKNVACSTVTGSKDLLDKAEDHFCEGFIKNAGNMMARDMEMDVTRLLCDNGTFCKLGLKSVFDFFHLWPSADDIAGVCHDMFQAVQDACPDGGGVADTEVTASSGQVESGQVEFSYTLGNNNECHKDATHECFDRDIQ</sequence>
<dbReference type="AlphaFoldDB" id="A0A8H5WF47"/>
<keyword evidence="2" id="KW-1185">Reference proteome</keyword>
<dbReference type="Proteomes" id="UP000567885">
    <property type="component" value="Unassembled WGS sequence"/>
</dbReference>
<comment type="caution">
    <text evidence="1">The sequence shown here is derived from an EMBL/GenBank/DDBJ whole genome shotgun (WGS) entry which is preliminary data.</text>
</comment>
<name>A0A8H5WF47_FUSHE</name>
<accession>A0A8H5WF47</accession>
<gene>
    <name evidence="1" type="ORF">FHETE_11082</name>
</gene>
<evidence type="ECO:0000313" key="1">
    <source>
        <dbReference type="EMBL" id="KAF5656135.1"/>
    </source>
</evidence>
<organism evidence="1 2">
    <name type="scientific">Fusarium heterosporum</name>
    <dbReference type="NCBI Taxonomy" id="42747"/>
    <lineage>
        <taxon>Eukaryota</taxon>
        <taxon>Fungi</taxon>
        <taxon>Dikarya</taxon>
        <taxon>Ascomycota</taxon>
        <taxon>Pezizomycotina</taxon>
        <taxon>Sordariomycetes</taxon>
        <taxon>Hypocreomycetidae</taxon>
        <taxon>Hypocreales</taxon>
        <taxon>Nectriaceae</taxon>
        <taxon>Fusarium</taxon>
        <taxon>Fusarium heterosporum species complex</taxon>
    </lineage>
</organism>
<reference evidence="1 2" key="1">
    <citation type="submission" date="2020-05" db="EMBL/GenBank/DDBJ databases">
        <title>Identification and distribution of gene clusters putatively required for synthesis of sphingolipid metabolism inhibitors in phylogenetically diverse species of the filamentous fungus Fusarium.</title>
        <authorList>
            <person name="Kim H.-S."/>
            <person name="Busman M."/>
            <person name="Brown D.W."/>
            <person name="Divon H."/>
            <person name="Uhlig S."/>
            <person name="Proctor R.H."/>
        </authorList>
    </citation>
    <scope>NUCLEOTIDE SEQUENCE [LARGE SCALE GENOMIC DNA]</scope>
    <source>
        <strain evidence="1 2">NRRL 20693</strain>
    </source>
</reference>
<dbReference type="OrthoDB" id="4644262at2759"/>
<protein>
    <submittedName>
        <fullName evidence="1">Uncharacterized protein</fullName>
    </submittedName>
</protein>
<proteinExistence type="predicted"/>
<evidence type="ECO:0000313" key="2">
    <source>
        <dbReference type="Proteomes" id="UP000567885"/>
    </source>
</evidence>